<keyword evidence="6" id="KW-1185">Reference proteome</keyword>
<feature type="binding site" evidence="3">
    <location>
        <position position="176"/>
    </location>
    <ligand>
        <name>a divalent metal cation</name>
        <dbReference type="ChEBI" id="CHEBI:60240"/>
        <label>2</label>
    </ligand>
</feature>
<comment type="caution">
    <text evidence="4">Lacks conserved residue(s) required for the propagation of feature annotation.</text>
</comment>
<organism evidence="5 6">
    <name type="scientific">Paenibacillus pectinilyticus</name>
    <dbReference type="NCBI Taxonomy" id="512399"/>
    <lineage>
        <taxon>Bacteria</taxon>
        <taxon>Bacillati</taxon>
        <taxon>Bacillota</taxon>
        <taxon>Bacilli</taxon>
        <taxon>Bacillales</taxon>
        <taxon>Paenibacillaceae</taxon>
        <taxon>Paenibacillus</taxon>
    </lineage>
</organism>
<dbReference type="GO" id="GO:0016787">
    <property type="term" value="F:hydrolase activity"/>
    <property type="evidence" value="ECO:0007669"/>
    <property type="project" value="UniProtKB-KW"/>
</dbReference>
<keyword evidence="1 3" id="KW-0479">Metal-binding</keyword>
<gene>
    <name evidence="5" type="ORF">A8709_02445</name>
</gene>
<dbReference type="GO" id="GO:0008270">
    <property type="term" value="F:zinc ion binding"/>
    <property type="evidence" value="ECO:0007669"/>
    <property type="project" value="InterPro"/>
</dbReference>
<accession>A0A1C1A7G5</accession>
<dbReference type="Pfam" id="PF02126">
    <property type="entry name" value="PTE"/>
    <property type="match status" value="1"/>
</dbReference>
<evidence type="ECO:0000256" key="2">
    <source>
        <dbReference type="ARBA" id="ARBA00022801"/>
    </source>
</evidence>
<name>A0A1C1A7G5_9BACL</name>
<comment type="similarity">
    <text evidence="4">Belongs to the metallo-dependent hydrolases superfamily. Phosphotriesterase family.</text>
</comment>
<evidence type="ECO:0000313" key="5">
    <source>
        <dbReference type="EMBL" id="OCT16494.1"/>
    </source>
</evidence>
<dbReference type="InterPro" id="IPR001559">
    <property type="entry name" value="Phosphotriesterase"/>
</dbReference>
<reference evidence="6" key="1">
    <citation type="submission" date="2016-05" db="EMBL/GenBank/DDBJ databases">
        <title>Paenibacillus oryzae. sp. nov., isolated from the rice root.</title>
        <authorList>
            <person name="Zhang J."/>
            <person name="Zhang X."/>
        </authorList>
    </citation>
    <scope>NUCLEOTIDE SEQUENCE [LARGE SCALE GENOMIC DNA]</scope>
    <source>
        <strain evidence="6">KCTC13222</strain>
    </source>
</reference>
<protein>
    <submittedName>
        <fullName evidence="5">Metal-dependent hydrolase</fullName>
    </submittedName>
</protein>
<feature type="binding site" evidence="3">
    <location>
        <position position="115"/>
    </location>
    <ligand>
        <name>a divalent metal cation</name>
        <dbReference type="ChEBI" id="CHEBI:60240"/>
        <label>2</label>
    </ligand>
</feature>
<dbReference type="PANTHER" id="PTHR10819:SF3">
    <property type="entry name" value="PHOSPHOTRIESTERASE-RELATED PROTEIN"/>
    <property type="match status" value="1"/>
</dbReference>
<dbReference type="CDD" id="cd00530">
    <property type="entry name" value="PTE"/>
    <property type="match status" value="1"/>
</dbReference>
<feature type="binding site" evidence="3">
    <location>
        <position position="5"/>
    </location>
    <ligand>
        <name>a divalent metal cation</name>
        <dbReference type="ChEBI" id="CHEBI:60240"/>
        <label>1</label>
    </ligand>
</feature>
<dbReference type="PANTHER" id="PTHR10819">
    <property type="entry name" value="PHOSPHOTRIESTERASE-RELATED"/>
    <property type="match status" value="1"/>
</dbReference>
<proteinExistence type="inferred from homology"/>
<sequence>MIHEHLVFDLTGVRNDMDSQLRSSDVIEEVQDLQSVGCNLIVEVSNIGMGRDPLAMLEISEQTGSMIVASTGFYKEIFYPSYVFERSSEALSEIFIQDIEVGMDGTAIKAGLIAEIGSSLNEITAAEEVVFRAAILAHRATGAPISTHCEIGTMGKEQLALFEAYGADLSRVSFGHQDLNLDVEEQRLLLRSGAYIQFDTVGKNNYRPDEERALNLVQLLEDGYEDSLMLSCDITRKSHLRHSGGYGYRHLFDSFLPALRNHGVTEAIFTKMLVTNPRRFLAF</sequence>
<feature type="binding site" evidence="3">
    <location>
        <position position="233"/>
    </location>
    <ligand>
        <name>a divalent metal cation</name>
        <dbReference type="ChEBI" id="CHEBI:60240"/>
        <label>1</label>
    </ligand>
</feature>
<dbReference type="EMBL" id="LYPC01000011">
    <property type="protein sequence ID" value="OCT16494.1"/>
    <property type="molecule type" value="Genomic_DNA"/>
</dbReference>
<evidence type="ECO:0000256" key="3">
    <source>
        <dbReference type="PIRSR" id="PIRSR601559-52"/>
    </source>
</evidence>
<dbReference type="Gene3D" id="3.20.20.140">
    <property type="entry name" value="Metal-dependent hydrolases"/>
    <property type="match status" value="1"/>
</dbReference>
<keyword evidence="2 5" id="KW-0378">Hydrolase</keyword>
<comment type="caution">
    <text evidence="5">The sequence shown here is derived from an EMBL/GenBank/DDBJ whole genome shotgun (WGS) entry which is preliminary data.</text>
</comment>
<dbReference type="PIRSF" id="PIRSF016839">
    <property type="entry name" value="PhP"/>
    <property type="match status" value="1"/>
</dbReference>
<dbReference type="STRING" id="512399.A8709_02445"/>
<dbReference type="SUPFAM" id="SSF51556">
    <property type="entry name" value="Metallo-dependent hydrolases"/>
    <property type="match status" value="1"/>
</dbReference>
<comment type="cofactor">
    <cofactor evidence="3">
        <name>a divalent metal cation</name>
        <dbReference type="ChEBI" id="CHEBI:60240"/>
    </cofactor>
    <text evidence="3">Binds 2 divalent metal cations per subunit.</text>
</comment>
<evidence type="ECO:0000256" key="4">
    <source>
        <dbReference type="PROSITE-ProRule" id="PRU00679"/>
    </source>
</evidence>
<dbReference type="Proteomes" id="UP000093309">
    <property type="component" value="Unassembled WGS sequence"/>
</dbReference>
<feature type="binding site" evidence="3">
    <location>
        <position position="3"/>
    </location>
    <ligand>
        <name>a divalent metal cation</name>
        <dbReference type="ChEBI" id="CHEBI:60240"/>
        <label>1</label>
    </ligand>
</feature>
<feature type="binding site" evidence="3">
    <location>
        <position position="115"/>
    </location>
    <ligand>
        <name>a divalent metal cation</name>
        <dbReference type="ChEBI" id="CHEBI:60240"/>
        <label>1</label>
    </ligand>
</feature>
<feature type="binding site" evidence="3">
    <location>
        <position position="148"/>
    </location>
    <ligand>
        <name>a divalent metal cation</name>
        <dbReference type="ChEBI" id="CHEBI:60240"/>
        <label>2</label>
    </ligand>
</feature>
<evidence type="ECO:0000256" key="1">
    <source>
        <dbReference type="ARBA" id="ARBA00022723"/>
    </source>
</evidence>
<dbReference type="InterPro" id="IPR032466">
    <property type="entry name" value="Metal_Hydrolase"/>
</dbReference>
<evidence type="ECO:0000313" key="6">
    <source>
        <dbReference type="Proteomes" id="UP000093309"/>
    </source>
</evidence>
<dbReference type="PROSITE" id="PS51347">
    <property type="entry name" value="PHOSPHOTRIESTERASE_2"/>
    <property type="match status" value="1"/>
</dbReference>
<dbReference type="AlphaFoldDB" id="A0A1C1A7G5"/>